<dbReference type="SUPFAM" id="SSF49464">
    <property type="entry name" value="Carboxypeptidase regulatory domain-like"/>
    <property type="match status" value="1"/>
</dbReference>
<accession>A0A1I2US18</accession>
<organism evidence="2 3">
    <name type="scientific">Pedobacter insulae</name>
    <dbReference type="NCBI Taxonomy" id="414048"/>
    <lineage>
        <taxon>Bacteria</taxon>
        <taxon>Pseudomonadati</taxon>
        <taxon>Bacteroidota</taxon>
        <taxon>Sphingobacteriia</taxon>
        <taxon>Sphingobacteriales</taxon>
        <taxon>Sphingobacteriaceae</taxon>
        <taxon>Pedobacter</taxon>
    </lineage>
</organism>
<reference evidence="2 3" key="1">
    <citation type="submission" date="2016-10" db="EMBL/GenBank/DDBJ databases">
        <authorList>
            <person name="de Groot N.N."/>
        </authorList>
    </citation>
    <scope>NUCLEOTIDE SEQUENCE [LARGE SCALE GENOMIC DNA]</scope>
    <source>
        <strain evidence="2 3">DSM 18684</strain>
    </source>
</reference>
<proteinExistence type="predicted"/>
<gene>
    <name evidence="2" type="ORF">SAMN04489864_102276</name>
</gene>
<sequence>MRSLLPLLLIFASSISVCNAQTMQGRITDAKTSLPIPFVSIGIIGTNTATVTNENGEFVIQTAKFPAKFRFSHVSYQQFETTIHNEKVIHIKLVPAAISLREIVIKPNEGKNLLKSALLYAREYIDSSFYAKAFYRQLTATNNKATEIHELFYDIAWNIKHIQGWAATQSRFAELNDPFKFSLSNQSFLTFSYAGYLFPDKRRRYVSVKYLDDYDIEIDRYIEQKDQNIAVISCKLKKTRKNLFYANSTYYVGVKDLKIYRLENKIYNLPLSLSPNLSFKFPPIASTIATFNGNNSPIPMLESISTKVYVSLYANDRELNSSISSLLTVFAIDPQLKEQRFQNVNSSIKDKKIIESLKYDDDFWRNNPIVKQTALEDNFIKLMESKNAFGTMTNP</sequence>
<dbReference type="EMBL" id="FOPP01000002">
    <property type="protein sequence ID" value="SFG79019.1"/>
    <property type="molecule type" value="Genomic_DNA"/>
</dbReference>
<dbReference type="OrthoDB" id="1489599at2"/>
<evidence type="ECO:0000313" key="2">
    <source>
        <dbReference type="EMBL" id="SFG79019.1"/>
    </source>
</evidence>
<keyword evidence="3" id="KW-1185">Reference proteome</keyword>
<evidence type="ECO:0000256" key="1">
    <source>
        <dbReference type="SAM" id="SignalP"/>
    </source>
</evidence>
<dbReference type="Gene3D" id="2.60.40.1120">
    <property type="entry name" value="Carboxypeptidase-like, regulatory domain"/>
    <property type="match status" value="1"/>
</dbReference>
<dbReference type="AlphaFoldDB" id="A0A1I2US18"/>
<keyword evidence="1" id="KW-0732">Signal</keyword>
<dbReference type="RefSeq" id="WP_090992328.1">
    <property type="nucleotide sequence ID" value="NZ_FOPP01000002.1"/>
</dbReference>
<dbReference type="InterPro" id="IPR008969">
    <property type="entry name" value="CarboxyPept-like_regulatory"/>
</dbReference>
<dbReference type="STRING" id="414048.SAMN04489864_102276"/>
<protein>
    <submittedName>
        <fullName evidence="2">CarboxypepD_reg-like domain-containing protein</fullName>
    </submittedName>
</protein>
<evidence type="ECO:0000313" key="3">
    <source>
        <dbReference type="Proteomes" id="UP000199666"/>
    </source>
</evidence>
<dbReference type="Proteomes" id="UP000199666">
    <property type="component" value="Unassembled WGS sequence"/>
</dbReference>
<feature type="signal peptide" evidence="1">
    <location>
        <begin position="1"/>
        <end position="20"/>
    </location>
</feature>
<dbReference type="Pfam" id="PF13715">
    <property type="entry name" value="CarbopepD_reg_2"/>
    <property type="match status" value="1"/>
</dbReference>
<feature type="chain" id="PRO_5011589414" evidence="1">
    <location>
        <begin position="21"/>
        <end position="395"/>
    </location>
</feature>
<name>A0A1I2US18_9SPHI</name>